<dbReference type="Pfam" id="PF11666">
    <property type="entry name" value="DUF2933"/>
    <property type="match status" value="1"/>
</dbReference>
<organism evidence="3 4">
    <name type="scientific">Ancylobacter polymorphus</name>
    <dbReference type="NCBI Taxonomy" id="223390"/>
    <lineage>
        <taxon>Bacteria</taxon>
        <taxon>Pseudomonadati</taxon>
        <taxon>Pseudomonadota</taxon>
        <taxon>Alphaproteobacteria</taxon>
        <taxon>Hyphomicrobiales</taxon>
        <taxon>Xanthobacteraceae</taxon>
        <taxon>Ancylobacter</taxon>
    </lineage>
</organism>
<feature type="transmembrane region" description="Helical" evidence="2">
    <location>
        <begin position="34"/>
        <end position="51"/>
    </location>
</feature>
<reference evidence="3 4" key="1">
    <citation type="submission" date="2023-07" db="EMBL/GenBank/DDBJ databases">
        <title>Genomic Encyclopedia of Type Strains, Phase IV (KMG-IV): sequencing the most valuable type-strain genomes for metagenomic binning, comparative biology and taxonomic classification.</title>
        <authorList>
            <person name="Goeker M."/>
        </authorList>
    </citation>
    <scope>NUCLEOTIDE SEQUENCE [LARGE SCALE GENOMIC DNA]</scope>
    <source>
        <strain evidence="3 4">DSM 2457</strain>
    </source>
</reference>
<evidence type="ECO:0000313" key="4">
    <source>
        <dbReference type="Proteomes" id="UP001224682"/>
    </source>
</evidence>
<protein>
    <recommendedName>
        <fullName evidence="5">DUF2933 domain-containing protein</fullName>
    </recommendedName>
</protein>
<name>A0ABU0BH15_9HYPH</name>
<dbReference type="InterPro" id="IPR021682">
    <property type="entry name" value="DUF2933"/>
</dbReference>
<keyword evidence="2" id="KW-0472">Membrane</keyword>
<keyword evidence="2" id="KW-1133">Transmembrane helix</keyword>
<feature type="compositionally biased region" description="Basic and acidic residues" evidence="1">
    <location>
        <begin position="1"/>
        <end position="21"/>
    </location>
</feature>
<keyword evidence="4" id="KW-1185">Reference proteome</keyword>
<dbReference type="Proteomes" id="UP001224682">
    <property type="component" value="Unassembled WGS sequence"/>
</dbReference>
<proteinExistence type="predicted"/>
<feature type="region of interest" description="Disordered" evidence="1">
    <location>
        <begin position="1"/>
        <end position="27"/>
    </location>
</feature>
<sequence>MSMHHDAAHPPAGRNDDRDRNGGGPSSGFLRSRGGLVAIGFLLVAAFLLFSEHRAHVLGFLPFLLLLACPLMHLFMHRGHGGNGHGGASGAASQSEGGPR</sequence>
<dbReference type="EMBL" id="JAUSUI010000010">
    <property type="protein sequence ID" value="MDQ0304894.1"/>
    <property type="molecule type" value="Genomic_DNA"/>
</dbReference>
<dbReference type="RefSeq" id="WP_307022452.1">
    <property type="nucleotide sequence ID" value="NZ_JAUSUI010000010.1"/>
</dbReference>
<accession>A0ABU0BH15</accession>
<feature type="transmembrane region" description="Helical" evidence="2">
    <location>
        <begin position="57"/>
        <end position="76"/>
    </location>
</feature>
<evidence type="ECO:0000256" key="1">
    <source>
        <dbReference type="SAM" id="MobiDB-lite"/>
    </source>
</evidence>
<comment type="caution">
    <text evidence="3">The sequence shown here is derived from an EMBL/GenBank/DDBJ whole genome shotgun (WGS) entry which is preliminary data.</text>
</comment>
<evidence type="ECO:0008006" key="5">
    <source>
        <dbReference type="Google" id="ProtNLM"/>
    </source>
</evidence>
<evidence type="ECO:0000256" key="2">
    <source>
        <dbReference type="SAM" id="Phobius"/>
    </source>
</evidence>
<gene>
    <name evidence="3" type="ORF">J2S75_003944</name>
</gene>
<keyword evidence="2" id="KW-0812">Transmembrane</keyword>
<evidence type="ECO:0000313" key="3">
    <source>
        <dbReference type="EMBL" id="MDQ0304894.1"/>
    </source>
</evidence>